<organism evidence="3 4">
    <name type="scientific">Caligus rogercresseyi</name>
    <name type="common">Sea louse</name>
    <dbReference type="NCBI Taxonomy" id="217165"/>
    <lineage>
        <taxon>Eukaryota</taxon>
        <taxon>Metazoa</taxon>
        <taxon>Ecdysozoa</taxon>
        <taxon>Arthropoda</taxon>
        <taxon>Crustacea</taxon>
        <taxon>Multicrustacea</taxon>
        <taxon>Hexanauplia</taxon>
        <taxon>Copepoda</taxon>
        <taxon>Siphonostomatoida</taxon>
        <taxon>Caligidae</taxon>
        <taxon>Caligus</taxon>
    </lineage>
</organism>
<feature type="region of interest" description="Disordered" evidence="1">
    <location>
        <begin position="48"/>
        <end position="113"/>
    </location>
</feature>
<feature type="non-terminal residue" evidence="3">
    <location>
        <position position="1"/>
    </location>
</feature>
<evidence type="ECO:0000259" key="2">
    <source>
        <dbReference type="Pfam" id="PF00595"/>
    </source>
</evidence>
<keyword evidence="3" id="KW-0418">Kinase</keyword>
<dbReference type="SUPFAM" id="SSF50156">
    <property type="entry name" value="PDZ domain-like"/>
    <property type="match status" value="1"/>
</dbReference>
<dbReference type="EMBL" id="CP045900">
    <property type="protein sequence ID" value="QQP42132.1"/>
    <property type="molecule type" value="Genomic_DNA"/>
</dbReference>
<keyword evidence="3" id="KW-0808">Transferase</keyword>
<evidence type="ECO:0000256" key="1">
    <source>
        <dbReference type="SAM" id="MobiDB-lite"/>
    </source>
</evidence>
<dbReference type="PANTHER" id="PTHR10316:SF40">
    <property type="entry name" value="LD27118P"/>
    <property type="match status" value="1"/>
</dbReference>
<keyword evidence="4" id="KW-1185">Reference proteome</keyword>
<evidence type="ECO:0000313" key="4">
    <source>
        <dbReference type="Proteomes" id="UP000595437"/>
    </source>
</evidence>
<gene>
    <name evidence="3" type="ORF">FKW44_016703</name>
</gene>
<name>A0A7T8K0L4_CALRO</name>
<dbReference type="Pfam" id="PF00595">
    <property type="entry name" value="PDZ"/>
    <property type="match status" value="1"/>
</dbReference>
<evidence type="ECO:0000313" key="3">
    <source>
        <dbReference type="EMBL" id="QQP42132.1"/>
    </source>
</evidence>
<dbReference type="GO" id="GO:0005737">
    <property type="term" value="C:cytoplasm"/>
    <property type="evidence" value="ECO:0007669"/>
    <property type="project" value="TreeGrafter"/>
</dbReference>
<dbReference type="Proteomes" id="UP000595437">
    <property type="component" value="Chromosome 11"/>
</dbReference>
<dbReference type="GO" id="GO:0016301">
    <property type="term" value="F:kinase activity"/>
    <property type="evidence" value="ECO:0007669"/>
    <property type="project" value="UniProtKB-KW"/>
</dbReference>
<feature type="domain" description="PDZ" evidence="2">
    <location>
        <begin position="9"/>
        <end position="43"/>
    </location>
</feature>
<dbReference type="InterPro" id="IPR036034">
    <property type="entry name" value="PDZ_sf"/>
</dbReference>
<dbReference type="OrthoDB" id="66881at2759"/>
<dbReference type="PANTHER" id="PTHR10316">
    <property type="entry name" value="MEMBRANE ASSOCIATED GUANYLATE KINASE-RELATED"/>
    <property type="match status" value="1"/>
</dbReference>
<dbReference type="GO" id="GO:0007165">
    <property type="term" value="P:signal transduction"/>
    <property type="evidence" value="ECO:0007669"/>
    <property type="project" value="TreeGrafter"/>
</dbReference>
<dbReference type="Gene3D" id="2.30.42.10">
    <property type="match status" value="1"/>
</dbReference>
<reference evidence="4" key="1">
    <citation type="submission" date="2021-01" db="EMBL/GenBank/DDBJ databases">
        <title>Caligus Genome Assembly.</title>
        <authorList>
            <person name="Gallardo-Escarate C."/>
        </authorList>
    </citation>
    <scope>NUCLEOTIDE SEQUENCE [LARGE SCALE GENOMIC DNA]</scope>
</reference>
<sequence length="294" mass="32614">MGFGFTIADSAAGQKNLNEGDVLMEINEVNVRQLSHSEVVQATITVTRGTHPPKNPLPKQVQKGHFKPKSGFLFRSKTPTGELYSTQEKEKVPNRPKTPLVDTRNMNRSKTPTKPCIQRTLLKGNLSRASMGGGREWSLPYAWMITTHTWTTTDHAAYSRSSNMQLPIHHSLLPHDRDNQGIPRTPSATPTTHHLSQEITTTTTATRVVLLMPLVVVPMTPPTDTPRRVPIGSLGHWAPDRILASGRKTPPWKSDAMARPERRATDMLEITVTLHRQDSGFGFRIVGGTEEGSQ</sequence>
<dbReference type="InterPro" id="IPR001478">
    <property type="entry name" value="PDZ"/>
</dbReference>
<proteinExistence type="predicted"/>
<feature type="compositionally biased region" description="Polar residues" evidence="1">
    <location>
        <begin position="77"/>
        <end position="86"/>
    </location>
</feature>
<protein>
    <submittedName>
        <fullName evidence="3">Membraneassociated guanylate kinase_ WW and PDZ domaincontaining protein 1like</fullName>
    </submittedName>
</protein>
<accession>A0A7T8K0L4</accession>
<dbReference type="AlphaFoldDB" id="A0A7T8K0L4"/>